<accession>A0ACB9BYS9</accession>
<dbReference type="Proteomes" id="UP001056120">
    <property type="component" value="Linkage Group LG22"/>
</dbReference>
<name>A0ACB9BYS9_9ASTR</name>
<dbReference type="EMBL" id="CM042039">
    <property type="protein sequence ID" value="KAI3727077.1"/>
    <property type="molecule type" value="Genomic_DNA"/>
</dbReference>
<proteinExistence type="predicted"/>
<protein>
    <submittedName>
        <fullName evidence="1">Uncharacterized protein</fullName>
    </submittedName>
</protein>
<organism evidence="1 2">
    <name type="scientific">Smallanthus sonchifolius</name>
    <dbReference type="NCBI Taxonomy" id="185202"/>
    <lineage>
        <taxon>Eukaryota</taxon>
        <taxon>Viridiplantae</taxon>
        <taxon>Streptophyta</taxon>
        <taxon>Embryophyta</taxon>
        <taxon>Tracheophyta</taxon>
        <taxon>Spermatophyta</taxon>
        <taxon>Magnoliopsida</taxon>
        <taxon>eudicotyledons</taxon>
        <taxon>Gunneridae</taxon>
        <taxon>Pentapetalae</taxon>
        <taxon>asterids</taxon>
        <taxon>campanulids</taxon>
        <taxon>Asterales</taxon>
        <taxon>Asteraceae</taxon>
        <taxon>Asteroideae</taxon>
        <taxon>Heliantheae alliance</taxon>
        <taxon>Millerieae</taxon>
        <taxon>Smallanthus</taxon>
    </lineage>
</organism>
<sequence length="472" mass="50655">MAGIGLSWPSKLTGRPTLASAVCRSTTSLTRCSVKMTVSVDEKKNFTLKKSEDAFNAAKELMPGGVNSPVRAFRSVGGQPIIIDSVKGSHMRDIDGNDYIDYVGSWGPAIIGHADDEVLAALAETMKKGTSFGAPCLLENELAEMVISAVPSIEMVRFVNSGTEACMGVLRLARAYTNRQKIIKFEGCYHGHADPFLVKAGSGVATLGLPDSPGVPKAATIDTLTSPYNDIETVRELFNSHKGEIAAVILEPVVGNSGFITPKPEFLNFLCEITKENDSLLIFDEVMTGFRLAYGGAQEYFGITPDLTTLGKVIGGGLPVGAYGGRREIMEMVAPAGPMYQAGTLSGNPLAMTAGIHTLKRLQGSGTYDYLDKVTNQLINGILDAGKKAGHAISGGYISGMFGFFFTDRPVYNFEDAKKSDTAKFAKFYRGMLEEGVYFAPSQFEAGFTSLAHTHADIQQTIDAAEKVFRQL</sequence>
<comment type="caution">
    <text evidence="1">The sequence shown here is derived from an EMBL/GenBank/DDBJ whole genome shotgun (WGS) entry which is preliminary data.</text>
</comment>
<evidence type="ECO:0000313" key="1">
    <source>
        <dbReference type="EMBL" id="KAI3727077.1"/>
    </source>
</evidence>
<gene>
    <name evidence="1" type="ORF">L1987_66886</name>
</gene>
<reference evidence="2" key="1">
    <citation type="journal article" date="2022" name="Mol. Ecol. Resour.">
        <title>The genomes of chicory, endive, great burdock and yacon provide insights into Asteraceae palaeo-polyploidization history and plant inulin production.</title>
        <authorList>
            <person name="Fan W."/>
            <person name="Wang S."/>
            <person name="Wang H."/>
            <person name="Wang A."/>
            <person name="Jiang F."/>
            <person name="Liu H."/>
            <person name="Zhao H."/>
            <person name="Xu D."/>
            <person name="Zhang Y."/>
        </authorList>
    </citation>
    <scope>NUCLEOTIDE SEQUENCE [LARGE SCALE GENOMIC DNA]</scope>
    <source>
        <strain evidence="2">cv. Yunnan</strain>
    </source>
</reference>
<evidence type="ECO:0000313" key="2">
    <source>
        <dbReference type="Proteomes" id="UP001056120"/>
    </source>
</evidence>
<keyword evidence="2" id="KW-1185">Reference proteome</keyword>
<reference evidence="1 2" key="2">
    <citation type="journal article" date="2022" name="Mol. Ecol. Resour.">
        <title>The genomes of chicory, endive, great burdock and yacon provide insights into Asteraceae paleo-polyploidization history and plant inulin production.</title>
        <authorList>
            <person name="Fan W."/>
            <person name="Wang S."/>
            <person name="Wang H."/>
            <person name="Wang A."/>
            <person name="Jiang F."/>
            <person name="Liu H."/>
            <person name="Zhao H."/>
            <person name="Xu D."/>
            <person name="Zhang Y."/>
        </authorList>
    </citation>
    <scope>NUCLEOTIDE SEQUENCE [LARGE SCALE GENOMIC DNA]</scope>
    <source>
        <strain evidence="2">cv. Yunnan</strain>
        <tissue evidence="1">Leaves</tissue>
    </source>
</reference>